<evidence type="ECO:0000313" key="2">
    <source>
        <dbReference type="Proteomes" id="UP001314261"/>
    </source>
</evidence>
<protein>
    <submittedName>
        <fullName evidence="1">Uncharacterized protein</fullName>
    </submittedName>
</protein>
<name>A0ABN9YH82_9LACO</name>
<reference evidence="1 2" key="1">
    <citation type="submission" date="2023-10" db="EMBL/GenBank/DDBJ databases">
        <authorList>
            <person name="Botero Cardona J."/>
        </authorList>
    </citation>
    <scope>NUCLEOTIDE SEQUENCE [LARGE SCALE GENOMIC DNA]</scope>
    <source>
        <strain evidence="1 2">R-54839</strain>
    </source>
</reference>
<dbReference type="GeneID" id="89537507"/>
<dbReference type="EMBL" id="CAUZLR010000001">
    <property type="protein sequence ID" value="CAK1222707.1"/>
    <property type="molecule type" value="Genomic_DNA"/>
</dbReference>
<sequence>MDYEKALLDLKNGVIDEINVEPTDFPRFQKAWSDFPFQNTVRGIAHRAGKVTYQRAK</sequence>
<comment type="caution">
    <text evidence="1">The sequence shown here is derived from an EMBL/GenBank/DDBJ whole genome shotgun (WGS) entry which is preliminary data.</text>
</comment>
<dbReference type="Proteomes" id="UP001314261">
    <property type="component" value="Unassembled WGS sequence"/>
</dbReference>
<keyword evidence="2" id="KW-1185">Reference proteome</keyword>
<proteinExistence type="predicted"/>
<gene>
    <name evidence="1" type="ORF">R54839_PPFHFPJH_00006</name>
</gene>
<accession>A0ABN9YH82</accession>
<dbReference type="RefSeq" id="WP_010691637.1">
    <property type="nucleotide sequence ID" value="NZ_CAUZLK010000001.1"/>
</dbReference>
<organism evidence="1 2">
    <name type="scientific">Fructobacillus fructosus</name>
    <dbReference type="NCBI Taxonomy" id="1631"/>
    <lineage>
        <taxon>Bacteria</taxon>
        <taxon>Bacillati</taxon>
        <taxon>Bacillota</taxon>
        <taxon>Bacilli</taxon>
        <taxon>Lactobacillales</taxon>
        <taxon>Lactobacillaceae</taxon>
        <taxon>Fructobacillus</taxon>
    </lineage>
</organism>
<evidence type="ECO:0000313" key="1">
    <source>
        <dbReference type="EMBL" id="CAK1222707.1"/>
    </source>
</evidence>